<dbReference type="Gene3D" id="3.40.50.150">
    <property type="entry name" value="Vaccinia Virus protein VP39"/>
    <property type="match status" value="1"/>
</dbReference>
<evidence type="ECO:0000313" key="3">
    <source>
        <dbReference type="Proteomes" id="UP001183629"/>
    </source>
</evidence>
<keyword evidence="2" id="KW-0808">Transferase</keyword>
<protein>
    <submittedName>
        <fullName evidence="2">SAM-dependent methyltransferase</fullName>
    </submittedName>
</protein>
<reference evidence="2 3" key="1">
    <citation type="submission" date="2023-07" db="EMBL/GenBank/DDBJ databases">
        <title>Sequencing the genomes of 1000 actinobacteria strains.</title>
        <authorList>
            <person name="Klenk H.-P."/>
        </authorList>
    </citation>
    <scope>NUCLEOTIDE SEQUENCE [LARGE SCALE GENOMIC DNA]</scope>
    <source>
        <strain evidence="2 3">DSM 44711</strain>
    </source>
</reference>
<name>A0AAE3ZSF3_9ACTN</name>
<dbReference type="Proteomes" id="UP001183629">
    <property type="component" value="Unassembled WGS sequence"/>
</dbReference>
<dbReference type="SUPFAM" id="SSF53335">
    <property type="entry name" value="S-adenosyl-L-methionine-dependent methyltransferases"/>
    <property type="match status" value="1"/>
</dbReference>
<gene>
    <name evidence="2" type="ORF">J2S44_005468</name>
</gene>
<organism evidence="2 3">
    <name type="scientific">Catenuloplanes niger</name>
    <dbReference type="NCBI Taxonomy" id="587534"/>
    <lineage>
        <taxon>Bacteria</taxon>
        <taxon>Bacillati</taxon>
        <taxon>Actinomycetota</taxon>
        <taxon>Actinomycetes</taxon>
        <taxon>Micromonosporales</taxon>
        <taxon>Micromonosporaceae</taxon>
        <taxon>Catenuloplanes</taxon>
    </lineage>
</organism>
<dbReference type="CDD" id="cd02440">
    <property type="entry name" value="AdoMet_MTases"/>
    <property type="match status" value="1"/>
</dbReference>
<dbReference type="RefSeq" id="WP_310419747.1">
    <property type="nucleotide sequence ID" value="NZ_JAVDYC010000001.1"/>
</dbReference>
<proteinExistence type="predicted"/>
<sequence>MSNAQETPTATPKPPLRSMGDLNLVWEWNTPDEMQIQLAGTQPRDEYLQDRVDRANWIADRLRLTPESSVFEIGSGEGVMADVLAPRVGRLLCTDVSRSFLDKARVTCREHTNVDYHHIDNDFLAALPSAAFDGGFSLNVFIHLNVFEFFHYFRQIARILRPGGHFGVNFLDIGGATRSFFHFYAERYLGANPIEFKGFLSFHGVDVIAAIAVEAGLTPLLDEFVNEDGVCYLILRRDEKPAA</sequence>
<evidence type="ECO:0000313" key="2">
    <source>
        <dbReference type="EMBL" id="MDR7325218.1"/>
    </source>
</evidence>
<dbReference type="GO" id="GO:0008168">
    <property type="term" value="F:methyltransferase activity"/>
    <property type="evidence" value="ECO:0007669"/>
    <property type="project" value="UniProtKB-KW"/>
</dbReference>
<dbReference type="InterPro" id="IPR041698">
    <property type="entry name" value="Methyltransf_25"/>
</dbReference>
<feature type="domain" description="Methyltransferase" evidence="1">
    <location>
        <begin position="70"/>
        <end position="164"/>
    </location>
</feature>
<keyword evidence="3" id="KW-1185">Reference proteome</keyword>
<keyword evidence="2" id="KW-0489">Methyltransferase</keyword>
<dbReference type="InterPro" id="IPR029063">
    <property type="entry name" value="SAM-dependent_MTases_sf"/>
</dbReference>
<dbReference type="AlphaFoldDB" id="A0AAE3ZSF3"/>
<comment type="caution">
    <text evidence="2">The sequence shown here is derived from an EMBL/GenBank/DDBJ whole genome shotgun (WGS) entry which is preliminary data.</text>
</comment>
<dbReference type="GO" id="GO:0032259">
    <property type="term" value="P:methylation"/>
    <property type="evidence" value="ECO:0007669"/>
    <property type="project" value="UniProtKB-KW"/>
</dbReference>
<evidence type="ECO:0000259" key="1">
    <source>
        <dbReference type="Pfam" id="PF13649"/>
    </source>
</evidence>
<accession>A0AAE3ZSF3</accession>
<dbReference type="Pfam" id="PF13649">
    <property type="entry name" value="Methyltransf_25"/>
    <property type="match status" value="1"/>
</dbReference>
<dbReference type="EMBL" id="JAVDYC010000001">
    <property type="protein sequence ID" value="MDR7325218.1"/>
    <property type="molecule type" value="Genomic_DNA"/>
</dbReference>